<reference evidence="1" key="1">
    <citation type="journal article" date="2022" name="bioRxiv">
        <title>Population genetic analysis of Ophidiomyces ophidiicola, the causative agent of snake fungal disease, indicates recent introductions to the USA.</title>
        <authorList>
            <person name="Ladner J.T."/>
            <person name="Palmer J.M."/>
            <person name="Ettinger C.L."/>
            <person name="Stajich J.E."/>
            <person name="Farrell T.M."/>
            <person name="Glorioso B.M."/>
            <person name="Lawson B."/>
            <person name="Price S.J."/>
            <person name="Stengle A.G."/>
            <person name="Grear D.A."/>
            <person name="Lorch J.M."/>
        </authorList>
    </citation>
    <scope>NUCLEOTIDE SEQUENCE</scope>
    <source>
        <strain evidence="1">NWHC 24266-5</strain>
    </source>
</reference>
<organism evidence="1">
    <name type="scientific">Ophidiomyces ophidiicola</name>
    <dbReference type="NCBI Taxonomy" id="1387563"/>
    <lineage>
        <taxon>Eukaryota</taxon>
        <taxon>Fungi</taxon>
        <taxon>Dikarya</taxon>
        <taxon>Ascomycota</taxon>
        <taxon>Pezizomycotina</taxon>
        <taxon>Eurotiomycetes</taxon>
        <taxon>Eurotiomycetidae</taxon>
        <taxon>Onygenales</taxon>
        <taxon>Onygenaceae</taxon>
        <taxon>Ophidiomyces</taxon>
    </lineage>
</organism>
<gene>
    <name evidence="1" type="ORF">LOY88_000479</name>
</gene>
<accession>A0ACB8V4R6</accession>
<protein>
    <submittedName>
        <fullName evidence="1">Uncharacterized protein</fullName>
    </submittedName>
</protein>
<comment type="caution">
    <text evidence="1">The sequence shown here is derived from an EMBL/GenBank/DDBJ whole genome shotgun (WGS) entry which is preliminary data.</text>
</comment>
<sequence length="273" mass="28622">MPLKTINSKSLYYTLTGPTTSSASNPLTLIFVHGLGSSSSFYFPIIPHLSSLGHRCITIDTHGSGASRYHADAGNSIASITSDVTGLLDALEISRNVVVVGHSMGGIIASQLAASDNIGRIAAVVLIGPVNPNPAAAEAFGKRIKIVQEHGMEAMADSIPQSATGSQCSPLVHAFIRQLLITNDPEGYISLCHTIAEAPVPNYASINVPTLILAGEEDKSAPLSGCEKILAGYGSKIKKLNVLSGIGHWLVLEAPDQIQSAIESFLQTLSQNK</sequence>
<proteinExistence type="predicted"/>
<name>A0ACB8V4R6_9EURO</name>
<dbReference type="EMBL" id="JALBCA010000005">
    <property type="protein sequence ID" value="KAI2392683.1"/>
    <property type="molecule type" value="Genomic_DNA"/>
</dbReference>
<evidence type="ECO:0000313" key="1">
    <source>
        <dbReference type="EMBL" id="KAI2392683.1"/>
    </source>
</evidence>